<sequence>MAKDAAENTPSAENIKDAVAAIEKIDAELLAEKMTYMKRCKVIRDRRADQFDHAADRGIRKKLLKAKIKERGLRRKADAVTDDFEDDDRDEYAMLSEKLGDFGDLPLGQAALSRAERAQAGA</sequence>
<evidence type="ECO:0000313" key="1">
    <source>
        <dbReference type="EMBL" id="UPT91135.1"/>
    </source>
</evidence>
<name>A0A8T5V948_9BRAD</name>
<gene>
    <name evidence="1" type="ORF">HAP41_0000020725</name>
</gene>
<dbReference type="EMBL" id="CP096255">
    <property type="protein sequence ID" value="UPT91135.1"/>
    <property type="molecule type" value="Genomic_DNA"/>
</dbReference>
<dbReference type="Proteomes" id="UP000551709">
    <property type="component" value="Chromosome"/>
</dbReference>
<evidence type="ECO:0000313" key="2">
    <source>
        <dbReference type="Proteomes" id="UP000551709"/>
    </source>
</evidence>
<dbReference type="RefSeq" id="WP_166097218.1">
    <property type="nucleotide sequence ID" value="NZ_CP096251.1"/>
</dbReference>
<reference evidence="1" key="2">
    <citation type="submission" date="2022-04" db="EMBL/GenBank/DDBJ databases">
        <authorList>
            <person name="Bromfield E.S.P."/>
            <person name="Cloutier S."/>
        </authorList>
    </citation>
    <scope>NUCLEOTIDE SEQUENCE</scope>
    <source>
        <strain evidence="1">1S5</strain>
    </source>
</reference>
<proteinExistence type="predicted"/>
<accession>A0A8T5V948</accession>
<protein>
    <submittedName>
        <fullName evidence="1">Uncharacterized protein</fullName>
    </submittedName>
</protein>
<reference evidence="1" key="1">
    <citation type="journal article" date="2017" name="Syst. Appl. Microbiol.">
        <title>Soybeans inoculated with root zone soils of Canadian native legumes harbour diverse and novel Bradyrhizobium spp. that possess agricultural potential.</title>
        <authorList>
            <person name="Bromfield E.S.P."/>
            <person name="Cloutier S."/>
            <person name="Tambong J.T."/>
            <person name="Tran Thi T.V."/>
        </authorList>
    </citation>
    <scope>NUCLEOTIDE SEQUENCE</scope>
    <source>
        <strain evidence="1">1S5</strain>
    </source>
</reference>
<organism evidence="1 2">
    <name type="scientific">Bradyrhizobium barranii subsp. apii</name>
    <dbReference type="NCBI Taxonomy" id="2819348"/>
    <lineage>
        <taxon>Bacteria</taxon>
        <taxon>Pseudomonadati</taxon>
        <taxon>Pseudomonadota</taxon>
        <taxon>Alphaproteobacteria</taxon>
        <taxon>Hyphomicrobiales</taxon>
        <taxon>Nitrobacteraceae</taxon>
        <taxon>Bradyrhizobium</taxon>
        <taxon>Bradyrhizobium barranii</taxon>
    </lineage>
</organism>
<dbReference type="AlphaFoldDB" id="A0A8T5V948"/>